<keyword evidence="5" id="KW-0678">Repressor</keyword>
<dbReference type="RefSeq" id="WP_061995735.1">
    <property type="nucleotide sequence ID" value="NZ_JAAGPU010000020.1"/>
</dbReference>
<keyword evidence="8" id="KW-1185">Reference proteome</keyword>
<keyword evidence="5" id="KW-0805">Transcription regulation</keyword>
<evidence type="ECO:0000256" key="5">
    <source>
        <dbReference type="HAMAP-Rule" id="MF_00978"/>
    </source>
</evidence>
<comment type="similarity">
    <text evidence="5">Belongs to the biotin--protein ligase family.</text>
</comment>
<dbReference type="SUPFAM" id="SSF55681">
    <property type="entry name" value="Class II aaRS and biotin synthetases"/>
    <property type="match status" value="1"/>
</dbReference>
<reference evidence="7 8" key="1">
    <citation type="submission" date="2020-02" db="EMBL/GenBank/DDBJ databases">
        <title>Genome assembly of a novel Clostridium senegalense strain.</title>
        <authorList>
            <person name="Gupta T.B."/>
            <person name="Jauregui R."/>
            <person name="Maclean P."/>
            <person name="Nawarathana A."/>
            <person name="Brightwell G."/>
        </authorList>
    </citation>
    <scope>NUCLEOTIDE SEQUENCE [LARGE SCALE GENOMIC DNA]</scope>
    <source>
        <strain evidence="7 8">AGRFS4</strain>
    </source>
</reference>
<dbReference type="GO" id="GO:0009249">
    <property type="term" value="P:protein lipoylation"/>
    <property type="evidence" value="ECO:0007669"/>
    <property type="project" value="UniProtKB-ARBA"/>
</dbReference>
<dbReference type="CDD" id="cd00090">
    <property type="entry name" value="HTH_ARSR"/>
    <property type="match status" value="1"/>
</dbReference>
<dbReference type="Pfam" id="PF08279">
    <property type="entry name" value="HTH_11"/>
    <property type="match status" value="1"/>
</dbReference>
<feature type="binding site" evidence="5">
    <location>
        <position position="184"/>
    </location>
    <ligand>
        <name>biotin</name>
        <dbReference type="ChEBI" id="CHEBI:57586"/>
    </ligand>
</feature>
<organism evidence="7 8">
    <name type="scientific">Clostridium senegalense</name>
    <dbReference type="NCBI Taxonomy" id="1465809"/>
    <lineage>
        <taxon>Bacteria</taxon>
        <taxon>Bacillati</taxon>
        <taxon>Bacillota</taxon>
        <taxon>Clostridia</taxon>
        <taxon>Eubacteriales</taxon>
        <taxon>Clostridiaceae</taxon>
        <taxon>Clostridium</taxon>
    </lineage>
</organism>
<proteinExistence type="inferred from homology"/>
<keyword evidence="1 5" id="KW-0436">Ligase</keyword>
<keyword evidence="3 5" id="KW-0067">ATP-binding</keyword>
<keyword evidence="5" id="KW-0238">DNA-binding</keyword>
<evidence type="ECO:0000256" key="4">
    <source>
        <dbReference type="ARBA" id="ARBA00023267"/>
    </source>
</evidence>
<accession>A0A6M0H3V5</accession>
<dbReference type="HAMAP" id="MF_00978">
    <property type="entry name" value="Bifunct_BirA"/>
    <property type="match status" value="1"/>
</dbReference>
<dbReference type="GO" id="GO:0006355">
    <property type="term" value="P:regulation of DNA-templated transcription"/>
    <property type="evidence" value="ECO:0007669"/>
    <property type="project" value="UniProtKB-UniRule"/>
</dbReference>
<dbReference type="InterPro" id="IPR003142">
    <property type="entry name" value="BPL_C"/>
</dbReference>
<dbReference type="InterPro" id="IPR036390">
    <property type="entry name" value="WH_DNA-bd_sf"/>
</dbReference>
<feature type="binding site" evidence="5">
    <location>
        <begin position="118"/>
        <end position="120"/>
    </location>
    <ligand>
        <name>biotin</name>
        <dbReference type="ChEBI" id="CHEBI:57586"/>
    </ligand>
</feature>
<dbReference type="GO" id="GO:0004077">
    <property type="term" value="F:biotin--[biotin carboxyl-carrier protein] ligase activity"/>
    <property type="evidence" value="ECO:0007669"/>
    <property type="project" value="UniProtKB-UniRule"/>
</dbReference>
<dbReference type="InterPro" id="IPR013196">
    <property type="entry name" value="HTH_11"/>
</dbReference>
<dbReference type="EC" id="6.3.4.15" evidence="5"/>
<dbReference type="SUPFAM" id="SSF46785">
    <property type="entry name" value="Winged helix' DNA-binding domain"/>
    <property type="match status" value="1"/>
</dbReference>
<feature type="domain" description="BPL/LPL catalytic" evidence="6">
    <location>
        <begin position="67"/>
        <end position="257"/>
    </location>
</feature>
<dbReference type="InterPro" id="IPR004143">
    <property type="entry name" value="BPL_LPL_catalytic"/>
</dbReference>
<comment type="catalytic activity">
    <reaction evidence="5">
        <text>biotin + L-lysyl-[protein] + ATP = N(6)-biotinyl-L-lysyl-[protein] + AMP + diphosphate + H(+)</text>
        <dbReference type="Rhea" id="RHEA:11756"/>
        <dbReference type="Rhea" id="RHEA-COMP:9752"/>
        <dbReference type="Rhea" id="RHEA-COMP:10505"/>
        <dbReference type="ChEBI" id="CHEBI:15378"/>
        <dbReference type="ChEBI" id="CHEBI:29969"/>
        <dbReference type="ChEBI" id="CHEBI:30616"/>
        <dbReference type="ChEBI" id="CHEBI:33019"/>
        <dbReference type="ChEBI" id="CHEBI:57586"/>
        <dbReference type="ChEBI" id="CHEBI:83144"/>
        <dbReference type="ChEBI" id="CHEBI:456215"/>
        <dbReference type="EC" id="6.3.4.15"/>
    </reaction>
</comment>
<dbReference type="NCBIfam" id="TIGR00121">
    <property type="entry name" value="birA_ligase"/>
    <property type="match status" value="1"/>
</dbReference>
<dbReference type="GO" id="GO:0016740">
    <property type="term" value="F:transferase activity"/>
    <property type="evidence" value="ECO:0007669"/>
    <property type="project" value="UniProtKB-ARBA"/>
</dbReference>
<dbReference type="InterPro" id="IPR045864">
    <property type="entry name" value="aa-tRNA-synth_II/BPL/LPL"/>
</dbReference>
<comment type="function">
    <text evidence="5">Acts both as a biotin--[acetyl-CoA-carboxylase] ligase and a repressor.</text>
</comment>
<evidence type="ECO:0000313" key="7">
    <source>
        <dbReference type="EMBL" id="NEU05436.1"/>
    </source>
</evidence>
<dbReference type="InterPro" id="IPR030855">
    <property type="entry name" value="Bifunct_BirA"/>
</dbReference>
<dbReference type="GO" id="GO:0005737">
    <property type="term" value="C:cytoplasm"/>
    <property type="evidence" value="ECO:0007669"/>
    <property type="project" value="TreeGrafter"/>
</dbReference>
<dbReference type="AlphaFoldDB" id="A0A6M0H3V5"/>
<dbReference type="Pfam" id="PF03099">
    <property type="entry name" value="BPL_LplA_LipB"/>
    <property type="match status" value="1"/>
</dbReference>
<dbReference type="GO" id="GO:0005524">
    <property type="term" value="F:ATP binding"/>
    <property type="evidence" value="ECO:0007669"/>
    <property type="project" value="UniProtKB-UniRule"/>
</dbReference>
<gene>
    <name evidence="5" type="primary">birA</name>
    <name evidence="7" type="ORF">G3M99_11325</name>
</gene>
<dbReference type="GO" id="GO:0003677">
    <property type="term" value="F:DNA binding"/>
    <property type="evidence" value="ECO:0007669"/>
    <property type="project" value="UniProtKB-UniRule"/>
</dbReference>
<keyword evidence="2 5" id="KW-0547">Nucleotide-binding</keyword>
<evidence type="ECO:0000259" key="6">
    <source>
        <dbReference type="PROSITE" id="PS51733"/>
    </source>
</evidence>
<comment type="caution">
    <text evidence="7">The sequence shown here is derived from an EMBL/GenBank/DDBJ whole genome shotgun (WGS) entry which is preliminary data.</text>
</comment>
<dbReference type="Pfam" id="PF02237">
    <property type="entry name" value="BPL_C"/>
    <property type="match status" value="1"/>
</dbReference>
<dbReference type="PANTHER" id="PTHR12835:SF5">
    <property type="entry name" value="BIOTIN--PROTEIN LIGASE"/>
    <property type="match status" value="1"/>
</dbReference>
<dbReference type="SUPFAM" id="SSF50037">
    <property type="entry name" value="C-terminal domain of transcriptional repressors"/>
    <property type="match status" value="1"/>
</dbReference>
<dbReference type="InterPro" id="IPR004408">
    <property type="entry name" value="Biotin_CoA_COase_ligase"/>
</dbReference>
<dbReference type="PROSITE" id="PS51733">
    <property type="entry name" value="BPL_LPL_CATALYTIC"/>
    <property type="match status" value="1"/>
</dbReference>
<evidence type="ECO:0000313" key="8">
    <source>
        <dbReference type="Proteomes" id="UP000481872"/>
    </source>
</evidence>
<dbReference type="PANTHER" id="PTHR12835">
    <property type="entry name" value="BIOTIN PROTEIN LIGASE"/>
    <property type="match status" value="1"/>
</dbReference>
<keyword evidence="4 5" id="KW-0092">Biotin</keyword>
<name>A0A6M0H3V5_9CLOT</name>
<protein>
    <recommendedName>
        <fullName evidence="5">Bifunctional ligase/repressor BirA</fullName>
    </recommendedName>
    <alternativeName>
        <fullName evidence="5">Biotin--[acetyl-CoA-carboxylase] ligase</fullName>
        <ecNumber evidence="5">6.3.4.15</ecNumber>
    </alternativeName>
    <alternativeName>
        <fullName evidence="5">Biotin--protein ligase</fullName>
    </alternativeName>
    <alternativeName>
        <fullName evidence="5">Biotin-[acetyl-CoA carboxylase] synthetase</fullName>
    </alternativeName>
</protein>
<keyword evidence="5" id="KW-0804">Transcription</keyword>
<feature type="binding site" evidence="5">
    <location>
        <position position="114"/>
    </location>
    <ligand>
        <name>biotin</name>
        <dbReference type="ChEBI" id="CHEBI:57586"/>
    </ligand>
</feature>
<dbReference type="Proteomes" id="UP000481872">
    <property type="component" value="Unassembled WGS sequence"/>
</dbReference>
<feature type="binding site" evidence="5">
    <location>
        <begin position="90"/>
        <end position="92"/>
    </location>
    <ligand>
        <name>biotin</name>
        <dbReference type="ChEBI" id="CHEBI:57586"/>
    </ligand>
</feature>
<dbReference type="CDD" id="cd16442">
    <property type="entry name" value="BPL"/>
    <property type="match status" value="1"/>
</dbReference>
<dbReference type="EMBL" id="JAAGPU010000020">
    <property type="protein sequence ID" value="NEU05436.1"/>
    <property type="molecule type" value="Genomic_DNA"/>
</dbReference>
<dbReference type="Gene3D" id="3.30.930.10">
    <property type="entry name" value="Bira Bifunctional Protein, Domain 2"/>
    <property type="match status" value="1"/>
</dbReference>
<dbReference type="Gene3D" id="1.10.10.10">
    <property type="entry name" value="Winged helix-like DNA-binding domain superfamily/Winged helix DNA-binding domain"/>
    <property type="match status" value="1"/>
</dbReference>
<evidence type="ECO:0000256" key="2">
    <source>
        <dbReference type="ARBA" id="ARBA00022741"/>
    </source>
</evidence>
<feature type="DNA-binding region" description="H-T-H motif" evidence="5">
    <location>
        <begin position="19"/>
        <end position="38"/>
    </location>
</feature>
<sequence>MKEKILKALKENPDKFLSGEMLSKELGITRAAIWKHINSLKAEGYEIDSVSKKGYKLIDVPDLLTKDEILPRLNTKYIGKTYVYHSKIDSTNKKAKELATDGFDEGTIVISEEQSLGRGRLGRVWYSPRGKGIWVSIILKPNIPTMMAPRITLIGAAAVHSTLEEFGIKSEIKWPNDIILNNKKVCGILTEMSGEMDKLNYIVMGIGINVNTEENELENELSKIATSLKIEYGKEVCRKQLLCSLLKHFEDFYDDFKEYGTLENVINICKKNSILIGKEVKIIYYGKEVAAKVIDIEDDGELIVKYDDGTVGKVLSGEVSVRGLYGYV</sequence>
<dbReference type="InterPro" id="IPR008988">
    <property type="entry name" value="Transcriptional_repressor_C"/>
</dbReference>
<dbReference type="InterPro" id="IPR011991">
    <property type="entry name" value="ArsR-like_HTH"/>
</dbReference>
<dbReference type="InterPro" id="IPR036388">
    <property type="entry name" value="WH-like_DNA-bd_sf"/>
</dbReference>
<dbReference type="Gene3D" id="2.30.30.100">
    <property type="match status" value="1"/>
</dbReference>
<evidence type="ECO:0000256" key="1">
    <source>
        <dbReference type="ARBA" id="ARBA00022598"/>
    </source>
</evidence>
<evidence type="ECO:0000256" key="3">
    <source>
        <dbReference type="ARBA" id="ARBA00022840"/>
    </source>
</evidence>